<proteinExistence type="predicted"/>
<accession>A0ABR4IBL3</accession>
<gene>
    <name evidence="2" type="ORF">BDW59DRAFT_172526</name>
</gene>
<reference evidence="2 3" key="1">
    <citation type="submission" date="2024-07" db="EMBL/GenBank/DDBJ databases">
        <title>Section-level genome sequencing and comparative genomics of Aspergillus sections Usti and Cavernicolus.</title>
        <authorList>
            <consortium name="Lawrence Berkeley National Laboratory"/>
            <person name="Nybo J.L."/>
            <person name="Vesth T.C."/>
            <person name="Theobald S."/>
            <person name="Frisvad J.C."/>
            <person name="Larsen T.O."/>
            <person name="Kjaerboelling I."/>
            <person name="Rothschild-Mancinelli K."/>
            <person name="Lyhne E.K."/>
            <person name="Kogle M.E."/>
            <person name="Barry K."/>
            <person name="Clum A."/>
            <person name="Na H."/>
            <person name="Ledsgaard L."/>
            <person name="Lin J."/>
            <person name="Lipzen A."/>
            <person name="Kuo A."/>
            <person name="Riley R."/>
            <person name="Mondo S."/>
            <person name="LaButti K."/>
            <person name="Haridas S."/>
            <person name="Pangalinan J."/>
            <person name="Salamov A.A."/>
            <person name="Simmons B.A."/>
            <person name="Magnuson J.K."/>
            <person name="Chen J."/>
            <person name="Drula E."/>
            <person name="Henrissat B."/>
            <person name="Wiebenga A."/>
            <person name="Lubbers R.J."/>
            <person name="Gomes A.C."/>
            <person name="Makela M.R."/>
            <person name="Stajich J."/>
            <person name="Grigoriev I.V."/>
            <person name="Mortensen U.H."/>
            <person name="De vries R.P."/>
            <person name="Baker S.E."/>
            <person name="Andersen M.R."/>
        </authorList>
    </citation>
    <scope>NUCLEOTIDE SEQUENCE [LARGE SCALE GENOMIC DNA]</scope>
    <source>
        <strain evidence="2 3">CBS 600.67</strain>
    </source>
</reference>
<comment type="caution">
    <text evidence="2">The sequence shown here is derived from an EMBL/GenBank/DDBJ whole genome shotgun (WGS) entry which is preliminary data.</text>
</comment>
<evidence type="ECO:0000256" key="1">
    <source>
        <dbReference type="SAM" id="MobiDB-lite"/>
    </source>
</evidence>
<sequence>MTEVIAISPQPSGRRESRRKITPPIELYSPSTKVVISPAGSNQFSSGFSSSSLFPGLQVIESRKPLSLSHAHPNSTLDEDVSLPSARHIVLPFNLHTNPSSFGHEDNCGILMNLFPHVDRVDFDNRVLVFHFSNCVPCYFTGDFNDEGPIVPVRRRSFSRIHLADDLDLRDAESEVDRVFKIVRDFFETSLIEITEIQIWGHVVVIVLLSDNPDALNNVPRSVASCKCFYLLESEMSRPQQLPAFSATQNTRQADTTSYVPLRPGVIISSGHHSLGTTELLTSSGILVKDSLNNQYMTVAAHGFPGHPFDGNVYHPNSDGKVIGEIIMELTHTDVALVKLNNGIHFENKPFENILLPAAPFPLKESGRANTTRIGDSVYMDSPFSGFVERTMGAQSMLRVPSDDPNEPIQNWIRCQWSYMGQGSNTEMVDGMCGSAIWDEEHRVLGFFRYASRTGHFVDWCMTVAADHLINGGYKLV</sequence>
<organism evidence="2 3">
    <name type="scientific">Aspergillus cavernicola</name>
    <dbReference type="NCBI Taxonomy" id="176166"/>
    <lineage>
        <taxon>Eukaryota</taxon>
        <taxon>Fungi</taxon>
        <taxon>Dikarya</taxon>
        <taxon>Ascomycota</taxon>
        <taxon>Pezizomycotina</taxon>
        <taxon>Eurotiomycetes</taxon>
        <taxon>Eurotiomycetidae</taxon>
        <taxon>Eurotiales</taxon>
        <taxon>Aspergillaceae</taxon>
        <taxon>Aspergillus</taxon>
        <taxon>Aspergillus subgen. Nidulantes</taxon>
    </lineage>
</organism>
<feature type="region of interest" description="Disordered" evidence="1">
    <location>
        <begin position="1"/>
        <end position="24"/>
    </location>
</feature>
<dbReference type="Proteomes" id="UP001610335">
    <property type="component" value="Unassembled WGS sequence"/>
</dbReference>
<dbReference type="EMBL" id="JBFXLS010000039">
    <property type="protein sequence ID" value="KAL2825017.1"/>
    <property type="molecule type" value="Genomic_DNA"/>
</dbReference>
<evidence type="ECO:0000313" key="2">
    <source>
        <dbReference type="EMBL" id="KAL2825017.1"/>
    </source>
</evidence>
<name>A0ABR4IBL3_9EURO</name>
<evidence type="ECO:0000313" key="3">
    <source>
        <dbReference type="Proteomes" id="UP001610335"/>
    </source>
</evidence>
<protein>
    <submittedName>
        <fullName evidence="2">Uncharacterized protein</fullName>
    </submittedName>
</protein>
<keyword evidence="3" id="KW-1185">Reference proteome</keyword>